<sequence>MTSGQRECGSDSSILVQPRSTPANERQARGLRRIVKGRIATVPSEYDFTAWLDFLKRAIDKHIGRGAMLRVRVDQIASL</sequence>
<gene>
    <name evidence="2" type="ORF">Rhe02_38110</name>
</gene>
<protein>
    <submittedName>
        <fullName evidence="2">Uncharacterized protein</fullName>
    </submittedName>
</protein>
<name>A0A8J3Q814_9ACTN</name>
<evidence type="ECO:0000313" key="2">
    <source>
        <dbReference type="EMBL" id="GIH05744.1"/>
    </source>
</evidence>
<keyword evidence="3" id="KW-1185">Reference proteome</keyword>
<accession>A0A8J3Q814</accession>
<evidence type="ECO:0000256" key="1">
    <source>
        <dbReference type="SAM" id="MobiDB-lite"/>
    </source>
</evidence>
<dbReference type="EMBL" id="BONY01000021">
    <property type="protein sequence ID" value="GIH05744.1"/>
    <property type="molecule type" value="Genomic_DNA"/>
</dbReference>
<organism evidence="2 3">
    <name type="scientific">Rhizocola hellebori</name>
    <dbReference type="NCBI Taxonomy" id="1392758"/>
    <lineage>
        <taxon>Bacteria</taxon>
        <taxon>Bacillati</taxon>
        <taxon>Actinomycetota</taxon>
        <taxon>Actinomycetes</taxon>
        <taxon>Micromonosporales</taxon>
        <taxon>Micromonosporaceae</taxon>
        <taxon>Rhizocola</taxon>
    </lineage>
</organism>
<dbReference type="AlphaFoldDB" id="A0A8J3Q814"/>
<dbReference type="Proteomes" id="UP000612899">
    <property type="component" value="Unassembled WGS sequence"/>
</dbReference>
<feature type="compositionally biased region" description="Polar residues" evidence="1">
    <location>
        <begin position="1"/>
        <end position="24"/>
    </location>
</feature>
<proteinExistence type="predicted"/>
<feature type="region of interest" description="Disordered" evidence="1">
    <location>
        <begin position="1"/>
        <end position="27"/>
    </location>
</feature>
<evidence type="ECO:0000313" key="3">
    <source>
        <dbReference type="Proteomes" id="UP000612899"/>
    </source>
</evidence>
<reference evidence="2" key="1">
    <citation type="submission" date="2021-01" db="EMBL/GenBank/DDBJ databases">
        <title>Whole genome shotgun sequence of Rhizocola hellebori NBRC 109834.</title>
        <authorList>
            <person name="Komaki H."/>
            <person name="Tamura T."/>
        </authorList>
    </citation>
    <scope>NUCLEOTIDE SEQUENCE</scope>
    <source>
        <strain evidence="2">NBRC 109834</strain>
    </source>
</reference>
<dbReference type="RefSeq" id="WP_203909586.1">
    <property type="nucleotide sequence ID" value="NZ_BONY01000021.1"/>
</dbReference>
<comment type="caution">
    <text evidence="2">The sequence shown here is derived from an EMBL/GenBank/DDBJ whole genome shotgun (WGS) entry which is preliminary data.</text>
</comment>